<evidence type="ECO:0000259" key="1">
    <source>
        <dbReference type="Pfam" id="PF16778"/>
    </source>
</evidence>
<sequence>MASKRYELVKGYYDKRLWTRKMLKNAVVKGWITQDEYDGIVGVTGAPAEADGSGEAAPDYEQMAADVRAKRDTLLSASDYTQATDYPSTYAMRTAWAEYRQQLRDVTKQAGFPASVVWPTPPTEK</sequence>
<name>A0A8S5SGB2_9CAUD</name>
<dbReference type="EMBL" id="BK032592">
    <property type="protein sequence ID" value="DAF50057.1"/>
    <property type="molecule type" value="Genomic_DNA"/>
</dbReference>
<accession>A0A8S5SGB2</accession>
<dbReference type="InterPro" id="IPR031893">
    <property type="entry name" value="Phage_tail_APC"/>
</dbReference>
<dbReference type="Pfam" id="PF09693">
    <property type="entry name" value="Phage_XkdX"/>
    <property type="match status" value="1"/>
</dbReference>
<reference evidence="2" key="1">
    <citation type="journal article" date="2021" name="Proc. Natl. Acad. Sci. U.S.A.">
        <title>A Catalog of Tens of Thousands of Viruses from Human Metagenomes Reveals Hidden Associations with Chronic Diseases.</title>
        <authorList>
            <person name="Tisza M.J."/>
            <person name="Buck C.B."/>
        </authorList>
    </citation>
    <scope>NUCLEOTIDE SEQUENCE</scope>
    <source>
        <strain evidence="2">CtzyE57</strain>
    </source>
</reference>
<proteinExistence type="predicted"/>
<dbReference type="Gene3D" id="6.10.140.1310">
    <property type="match status" value="1"/>
</dbReference>
<evidence type="ECO:0000313" key="2">
    <source>
        <dbReference type="EMBL" id="DAF50057.1"/>
    </source>
</evidence>
<protein>
    <submittedName>
        <fullName evidence="2">Tail assembly chaperone protein</fullName>
    </submittedName>
</protein>
<dbReference type="Pfam" id="PF16778">
    <property type="entry name" value="Phage_tail_APC"/>
    <property type="match status" value="1"/>
</dbReference>
<organism evidence="2">
    <name type="scientific">Siphoviridae sp. ctzyE57</name>
    <dbReference type="NCBI Taxonomy" id="2827982"/>
    <lineage>
        <taxon>Viruses</taxon>
        <taxon>Duplodnaviria</taxon>
        <taxon>Heunggongvirae</taxon>
        <taxon>Uroviricota</taxon>
        <taxon>Caudoviricetes</taxon>
    </lineage>
</organism>
<feature type="domain" description="Phage tail assembly chaperone-like" evidence="1">
    <location>
        <begin position="65"/>
        <end position="122"/>
    </location>
</feature>
<dbReference type="InterPro" id="IPR010022">
    <property type="entry name" value="XkdX"/>
</dbReference>